<dbReference type="PANTHER" id="PTHR30146">
    <property type="entry name" value="LACI-RELATED TRANSCRIPTIONAL REPRESSOR"/>
    <property type="match status" value="1"/>
</dbReference>
<dbReference type="InterPro" id="IPR000843">
    <property type="entry name" value="HTH_LacI"/>
</dbReference>
<dbReference type="AlphaFoldDB" id="A0AAP2G737"/>
<keyword evidence="6" id="KW-1185">Reference proteome</keyword>
<reference evidence="5 6" key="1">
    <citation type="journal article" date="2021" name="Arch. Microbiol.">
        <title>Harenicola maris gen. nov., sp. nov. isolated from the Sea of Japan shallow sediments.</title>
        <authorList>
            <person name="Romanenko L.A."/>
            <person name="Kurilenko V.V."/>
            <person name="Chernysheva N.Y."/>
            <person name="Tekutyeva L.A."/>
            <person name="Velansky P.V."/>
            <person name="Svetashev V.I."/>
            <person name="Isaeva M.P."/>
        </authorList>
    </citation>
    <scope>NUCLEOTIDE SEQUENCE [LARGE SCALE GENOMIC DNA]</scope>
    <source>
        <strain evidence="5 6">KMM 3653</strain>
    </source>
</reference>
<evidence type="ECO:0000313" key="5">
    <source>
        <dbReference type="EMBL" id="MBT0956054.1"/>
    </source>
</evidence>
<proteinExistence type="predicted"/>
<dbReference type="GO" id="GO:0000976">
    <property type="term" value="F:transcription cis-regulatory region binding"/>
    <property type="evidence" value="ECO:0007669"/>
    <property type="project" value="TreeGrafter"/>
</dbReference>
<keyword evidence="1" id="KW-0805">Transcription regulation</keyword>
<evidence type="ECO:0000259" key="4">
    <source>
        <dbReference type="PROSITE" id="PS50932"/>
    </source>
</evidence>
<dbReference type="InterPro" id="IPR046335">
    <property type="entry name" value="LacI/GalR-like_sensor"/>
</dbReference>
<keyword evidence="3" id="KW-0804">Transcription</keyword>
<keyword evidence="2 5" id="KW-0238">DNA-binding</keyword>
<evidence type="ECO:0000256" key="2">
    <source>
        <dbReference type="ARBA" id="ARBA00023125"/>
    </source>
</evidence>
<sequence>MTDRKPIRRSPRAPANSAPTLDDVARAAGVSTATVSRCLNAPDRVVPATREKVMQSVKALGYTPNFAARVMAAKRTHTIGAIIPTMENAIFARGLQAFQEALRNRGYTLLVSSSMYDPEVEKEQIRALVARGADGLLLIGHTREAQIYDYLEQQNMPVLVAWSYIEEARLPSVGFDNFGAMRALTEHILSLGHRRIGMISGLRAGNDRADRRIKGVQAALAQGGLDPAALMLRETPYEVESATLSITSLMGEPAPPTAVICGSDVLAVGALRGAQAMGIDVPGQLSITGFDDMELSRIVTPPLTTVHVPHREMGRSAAEELIEMVEGKRPGRSKRLDTYIVSRGTLTPPAG</sequence>
<dbReference type="SMART" id="SM00354">
    <property type="entry name" value="HTH_LACI"/>
    <property type="match status" value="1"/>
</dbReference>
<dbReference type="Gene3D" id="3.40.50.2300">
    <property type="match status" value="2"/>
</dbReference>
<organism evidence="5 6">
    <name type="scientific">Harenicola maris</name>
    <dbReference type="NCBI Taxonomy" id="2841044"/>
    <lineage>
        <taxon>Bacteria</taxon>
        <taxon>Pseudomonadati</taxon>
        <taxon>Pseudomonadota</taxon>
        <taxon>Alphaproteobacteria</taxon>
        <taxon>Rhodobacterales</taxon>
        <taxon>Paracoccaceae</taxon>
        <taxon>Harenicola</taxon>
    </lineage>
</organism>
<dbReference type="InterPro" id="IPR028082">
    <property type="entry name" value="Peripla_BP_I"/>
</dbReference>
<evidence type="ECO:0000313" key="6">
    <source>
        <dbReference type="Proteomes" id="UP001315686"/>
    </source>
</evidence>
<dbReference type="Proteomes" id="UP001315686">
    <property type="component" value="Unassembled WGS sequence"/>
</dbReference>
<feature type="domain" description="HTH lacI-type" evidence="4">
    <location>
        <begin position="19"/>
        <end position="73"/>
    </location>
</feature>
<accession>A0AAP2G737</accession>
<dbReference type="PRINTS" id="PR00036">
    <property type="entry name" value="HTHLACI"/>
</dbReference>
<dbReference type="GO" id="GO:0003700">
    <property type="term" value="F:DNA-binding transcription factor activity"/>
    <property type="evidence" value="ECO:0007669"/>
    <property type="project" value="TreeGrafter"/>
</dbReference>
<dbReference type="CDD" id="cd01392">
    <property type="entry name" value="HTH_LacI"/>
    <property type="match status" value="1"/>
</dbReference>
<dbReference type="SUPFAM" id="SSF53822">
    <property type="entry name" value="Periplasmic binding protein-like I"/>
    <property type="match status" value="1"/>
</dbReference>
<dbReference type="Pfam" id="PF13377">
    <property type="entry name" value="Peripla_BP_3"/>
    <property type="match status" value="1"/>
</dbReference>
<gene>
    <name evidence="5" type="ORF">IV417_01530</name>
</gene>
<dbReference type="RefSeq" id="WP_327792269.1">
    <property type="nucleotide sequence ID" value="NZ_JADQAZ010000001.1"/>
</dbReference>
<dbReference type="EMBL" id="JADQAZ010000001">
    <property type="protein sequence ID" value="MBT0956054.1"/>
    <property type="molecule type" value="Genomic_DNA"/>
</dbReference>
<dbReference type="CDD" id="cd06273">
    <property type="entry name" value="PBP1_LacI-like"/>
    <property type="match status" value="1"/>
</dbReference>
<dbReference type="InterPro" id="IPR010982">
    <property type="entry name" value="Lambda_DNA-bd_dom_sf"/>
</dbReference>
<comment type="caution">
    <text evidence="5">The sequence shown here is derived from an EMBL/GenBank/DDBJ whole genome shotgun (WGS) entry which is preliminary data.</text>
</comment>
<protein>
    <submittedName>
        <fullName evidence="5">LacI family DNA-binding transcriptional regulator</fullName>
    </submittedName>
</protein>
<dbReference type="PANTHER" id="PTHR30146:SF138">
    <property type="entry name" value="TRANSCRIPTIONAL REGULATORY PROTEIN"/>
    <property type="match status" value="1"/>
</dbReference>
<dbReference type="Gene3D" id="1.10.260.40">
    <property type="entry name" value="lambda repressor-like DNA-binding domains"/>
    <property type="match status" value="1"/>
</dbReference>
<name>A0AAP2G737_9RHOB</name>
<evidence type="ECO:0000256" key="3">
    <source>
        <dbReference type="ARBA" id="ARBA00023163"/>
    </source>
</evidence>
<evidence type="ECO:0000256" key="1">
    <source>
        <dbReference type="ARBA" id="ARBA00023015"/>
    </source>
</evidence>
<dbReference type="SUPFAM" id="SSF47413">
    <property type="entry name" value="lambda repressor-like DNA-binding domains"/>
    <property type="match status" value="1"/>
</dbReference>
<dbReference type="Pfam" id="PF00356">
    <property type="entry name" value="LacI"/>
    <property type="match status" value="1"/>
</dbReference>
<dbReference type="PROSITE" id="PS50932">
    <property type="entry name" value="HTH_LACI_2"/>
    <property type="match status" value="1"/>
</dbReference>